<evidence type="ECO:0000313" key="3">
    <source>
        <dbReference type="Proteomes" id="UP000646827"/>
    </source>
</evidence>
<protein>
    <submittedName>
        <fullName evidence="2">Uncharacterized protein</fullName>
    </submittedName>
</protein>
<keyword evidence="3" id="KW-1185">Reference proteome</keyword>
<comment type="caution">
    <text evidence="2">The sequence shown here is derived from an EMBL/GenBank/DDBJ whole genome shotgun (WGS) entry which is preliminary data.</text>
</comment>
<organism evidence="2 3">
    <name type="scientific">Circinella minor</name>
    <dbReference type="NCBI Taxonomy" id="1195481"/>
    <lineage>
        <taxon>Eukaryota</taxon>
        <taxon>Fungi</taxon>
        <taxon>Fungi incertae sedis</taxon>
        <taxon>Mucoromycota</taxon>
        <taxon>Mucoromycotina</taxon>
        <taxon>Mucoromycetes</taxon>
        <taxon>Mucorales</taxon>
        <taxon>Lichtheimiaceae</taxon>
        <taxon>Circinella</taxon>
    </lineage>
</organism>
<accession>A0A8H7VS38</accession>
<dbReference type="Proteomes" id="UP000646827">
    <property type="component" value="Unassembled WGS sequence"/>
</dbReference>
<proteinExistence type="predicted"/>
<feature type="compositionally biased region" description="Low complexity" evidence="1">
    <location>
        <begin position="29"/>
        <end position="43"/>
    </location>
</feature>
<dbReference type="AlphaFoldDB" id="A0A8H7VS38"/>
<evidence type="ECO:0000313" key="2">
    <source>
        <dbReference type="EMBL" id="KAG2226733.1"/>
    </source>
</evidence>
<reference evidence="2 3" key="1">
    <citation type="submission" date="2020-12" db="EMBL/GenBank/DDBJ databases">
        <title>Metabolic potential, ecology and presence of endohyphal bacteria is reflected in genomic diversity of Mucoromycotina.</title>
        <authorList>
            <person name="Muszewska A."/>
            <person name="Okrasinska A."/>
            <person name="Steczkiewicz K."/>
            <person name="Drgas O."/>
            <person name="Orlowska M."/>
            <person name="Perlinska-Lenart U."/>
            <person name="Aleksandrzak-Piekarczyk T."/>
            <person name="Szatraj K."/>
            <person name="Zielenkiewicz U."/>
            <person name="Pilsyk S."/>
            <person name="Malc E."/>
            <person name="Mieczkowski P."/>
            <person name="Kruszewska J.S."/>
            <person name="Biernat P."/>
            <person name="Pawlowska J."/>
        </authorList>
    </citation>
    <scope>NUCLEOTIDE SEQUENCE [LARGE SCALE GENOMIC DNA]</scope>
    <source>
        <strain evidence="2 3">CBS 142.35</strain>
    </source>
</reference>
<name>A0A8H7VS38_9FUNG</name>
<feature type="region of interest" description="Disordered" evidence="1">
    <location>
        <begin position="22"/>
        <end position="44"/>
    </location>
</feature>
<evidence type="ECO:0000256" key="1">
    <source>
        <dbReference type="SAM" id="MobiDB-lite"/>
    </source>
</evidence>
<dbReference type="EMBL" id="JAEPRB010000014">
    <property type="protein sequence ID" value="KAG2226733.1"/>
    <property type="molecule type" value="Genomic_DNA"/>
</dbReference>
<sequence>MTIAITTTTSFVRQWRRIFRTNITRRKSTSSNRSSDSNKSNKSVRFQTVDSVYYTHSSQEYDRTPVQEDTARPVLGQLFFINHEDMNDQALVKNTNQNRQRSIQTIAIHIALRAMR</sequence>
<dbReference type="OrthoDB" id="2260663at2759"/>
<gene>
    <name evidence="2" type="ORF">INT45_001080</name>
</gene>